<evidence type="ECO:0000313" key="2">
    <source>
        <dbReference type="EMBL" id="MBB6035665.1"/>
    </source>
</evidence>
<name>A0A841FIQ2_9ACTN</name>
<proteinExistence type="predicted"/>
<feature type="compositionally biased region" description="Polar residues" evidence="1">
    <location>
        <begin position="190"/>
        <end position="204"/>
    </location>
</feature>
<accession>A0A841FIQ2</accession>
<keyword evidence="3" id="KW-1185">Reference proteome</keyword>
<feature type="region of interest" description="Disordered" evidence="1">
    <location>
        <begin position="25"/>
        <end position="123"/>
    </location>
</feature>
<dbReference type="Proteomes" id="UP000548476">
    <property type="component" value="Unassembled WGS sequence"/>
</dbReference>
<dbReference type="EMBL" id="JACHGT010000007">
    <property type="protein sequence ID" value="MBB6035665.1"/>
    <property type="molecule type" value="Genomic_DNA"/>
</dbReference>
<dbReference type="AlphaFoldDB" id="A0A841FIQ2"/>
<protein>
    <submittedName>
        <fullName evidence="2">Uncharacterized protein</fullName>
    </submittedName>
</protein>
<reference evidence="2 3" key="1">
    <citation type="submission" date="2020-08" db="EMBL/GenBank/DDBJ databases">
        <title>Genomic Encyclopedia of Type Strains, Phase IV (KMG-IV): sequencing the most valuable type-strain genomes for metagenomic binning, comparative biology and taxonomic classification.</title>
        <authorList>
            <person name="Goeker M."/>
        </authorList>
    </citation>
    <scope>NUCLEOTIDE SEQUENCE [LARGE SCALE GENOMIC DNA]</scope>
    <source>
        <strain evidence="2 3">YIM 65646</strain>
    </source>
</reference>
<comment type="caution">
    <text evidence="2">The sequence shown here is derived from an EMBL/GenBank/DDBJ whole genome shotgun (WGS) entry which is preliminary data.</text>
</comment>
<feature type="region of interest" description="Disordered" evidence="1">
    <location>
        <begin position="180"/>
        <end position="241"/>
    </location>
</feature>
<feature type="region of interest" description="Disordered" evidence="1">
    <location>
        <begin position="139"/>
        <end position="168"/>
    </location>
</feature>
<feature type="compositionally biased region" description="Basic and acidic residues" evidence="1">
    <location>
        <begin position="31"/>
        <end position="43"/>
    </location>
</feature>
<sequence>MRSCALGLVADVRRTALPAARRAVVSQVRSDAPRLSRHPDPLRSRSRAGPPLASASQRPHRSRRAGEPRFTRHIAAPRTRHPPLKRTACTPHDASAHRRVRASDCTSRRARAGEAAPPSPLRRRLARLRDVRLAVTLASLTRSARPRRSGRRGHRPHSPSRAGGGQAVLPAHIARRGPRLPPVEALTPASPANSPVTASRTHTPSRGPPPANRTHPPPRHIPDTPFPSPPPPVSLYFLLDN</sequence>
<evidence type="ECO:0000256" key="1">
    <source>
        <dbReference type="SAM" id="MobiDB-lite"/>
    </source>
</evidence>
<feature type="compositionally biased region" description="Pro residues" evidence="1">
    <location>
        <begin position="224"/>
        <end position="233"/>
    </location>
</feature>
<gene>
    <name evidence="2" type="ORF">HNR73_003529</name>
</gene>
<feature type="compositionally biased region" description="Basic residues" evidence="1">
    <location>
        <begin position="144"/>
        <end position="158"/>
    </location>
</feature>
<organism evidence="2 3">
    <name type="scientific">Phytomonospora endophytica</name>
    <dbReference type="NCBI Taxonomy" id="714109"/>
    <lineage>
        <taxon>Bacteria</taxon>
        <taxon>Bacillati</taxon>
        <taxon>Actinomycetota</taxon>
        <taxon>Actinomycetes</taxon>
        <taxon>Micromonosporales</taxon>
        <taxon>Micromonosporaceae</taxon>
        <taxon>Phytomonospora</taxon>
    </lineage>
</organism>
<evidence type="ECO:0000313" key="3">
    <source>
        <dbReference type="Proteomes" id="UP000548476"/>
    </source>
</evidence>